<comment type="subcellular location">
    <subcellularLocation>
        <location evidence="9">Cell membrane</location>
        <topology evidence="9">Single-pass membrane protein</topology>
    </subcellularLocation>
    <subcellularLocation>
        <location evidence="1">Membrane</location>
    </subcellularLocation>
</comment>
<dbReference type="Pfam" id="PF00584">
    <property type="entry name" value="SecE"/>
    <property type="match status" value="1"/>
</dbReference>
<comment type="subunit">
    <text evidence="9">Component of the Sec protein translocase complex. Heterotrimer consisting of SecY, SecE and SecG subunits. The heterotrimers can form oligomers, although 1 heterotrimer is thought to be able to translocate proteins. Interacts with the ribosome. Interacts with SecDF, and other proteins may be involved. Interacts with SecA.</text>
</comment>
<dbReference type="GO" id="GO:0009306">
    <property type="term" value="P:protein secretion"/>
    <property type="evidence" value="ECO:0007669"/>
    <property type="project" value="UniProtKB-UniRule"/>
</dbReference>
<name>A0A0B0IDT8_9BACI</name>
<dbReference type="InterPro" id="IPR005807">
    <property type="entry name" value="SecE_bac"/>
</dbReference>
<dbReference type="eggNOG" id="COG0690">
    <property type="taxonomic scope" value="Bacteria"/>
</dbReference>
<evidence type="ECO:0000256" key="4">
    <source>
        <dbReference type="ARBA" id="ARBA00022692"/>
    </source>
</evidence>
<dbReference type="EMBL" id="JRJU01000025">
    <property type="protein sequence ID" value="KHF39042.1"/>
    <property type="molecule type" value="Genomic_DNA"/>
</dbReference>
<evidence type="ECO:0000256" key="7">
    <source>
        <dbReference type="ARBA" id="ARBA00023010"/>
    </source>
</evidence>
<feature type="transmembrane region" description="Helical" evidence="9">
    <location>
        <begin position="39"/>
        <end position="61"/>
    </location>
</feature>
<dbReference type="InterPro" id="IPR001901">
    <property type="entry name" value="Translocase_SecE/Sec61-g"/>
</dbReference>
<dbReference type="GO" id="GO:0065002">
    <property type="term" value="P:intracellular protein transmembrane transport"/>
    <property type="evidence" value="ECO:0007669"/>
    <property type="project" value="UniProtKB-UniRule"/>
</dbReference>
<accession>A0A0B0IDT8</accession>
<evidence type="ECO:0000313" key="10">
    <source>
        <dbReference type="EMBL" id="KHF39042.1"/>
    </source>
</evidence>
<dbReference type="PANTHER" id="PTHR33910">
    <property type="entry name" value="PROTEIN TRANSLOCASE SUBUNIT SECE"/>
    <property type="match status" value="1"/>
</dbReference>
<evidence type="ECO:0000256" key="6">
    <source>
        <dbReference type="ARBA" id="ARBA00022989"/>
    </source>
</evidence>
<dbReference type="GO" id="GO:0006605">
    <property type="term" value="P:protein targeting"/>
    <property type="evidence" value="ECO:0007669"/>
    <property type="project" value="UniProtKB-UniRule"/>
</dbReference>
<keyword evidence="6 9" id="KW-1133">Transmembrane helix</keyword>
<sequence>MLEVSLVAGGERSVGKFFRDVVQEMKRVSWPTRKELTRYTWVVLGTVAFISVFFFVVDYGISELVRILLG</sequence>
<keyword evidence="11" id="KW-1185">Reference proteome</keyword>
<dbReference type="PANTHER" id="PTHR33910:SF1">
    <property type="entry name" value="PROTEIN TRANSLOCASE SUBUNIT SECE"/>
    <property type="match status" value="1"/>
</dbReference>
<dbReference type="OrthoDB" id="9813233at2"/>
<dbReference type="GO" id="GO:0008320">
    <property type="term" value="F:protein transmembrane transporter activity"/>
    <property type="evidence" value="ECO:0007669"/>
    <property type="project" value="UniProtKB-UniRule"/>
</dbReference>
<keyword evidence="8 9" id="KW-0472">Membrane</keyword>
<proteinExistence type="inferred from homology"/>
<dbReference type="InterPro" id="IPR038379">
    <property type="entry name" value="SecE_sf"/>
</dbReference>
<gene>
    <name evidence="9" type="primary">secE</name>
    <name evidence="10" type="ORF">LQ50_17860</name>
</gene>
<dbReference type="GO" id="GO:0043952">
    <property type="term" value="P:protein transport by the Sec complex"/>
    <property type="evidence" value="ECO:0007669"/>
    <property type="project" value="UniProtKB-UniRule"/>
</dbReference>
<evidence type="ECO:0000256" key="8">
    <source>
        <dbReference type="ARBA" id="ARBA00023136"/>
    </source>
</evidence>
<keyword evidence="5 9" id="KW-0653">Protein transport</keyword>
<evidence type="ECO:0000256" key="2">
    <source>
        <dbReference type="ARBA" id="ARBA00022448"/>
    </source>
</evidence>
<evidence type="ECO:0000313" key="11">
    <source>
        <dbReference type="Proteomes" id="UP000030832"/>
    </source>
</evidence>
<evidence type="ECO:0000256" key="5">
    <source>
        <dbReference type="ARBA" id="ARBA00022927"/>
    </source>
</evidence>
<comment type="caution">
    <text evidence="10">The sequence shown here is derived from an EMBL/GenBank/DDBJ whole genome shotgun (WGS) entry which is preliminary data.</text>
</comment>
<comment type="similarity">
    <text evidence="9">Belongs to the SecE/SEC61-gamma family.</text>
</comment>
<reference evidence="10 11" key="1">
    <citation type="submission" date="2014-09" db="EMBL/GenBank/DDBJ databases">
        <title>Genome sequencing and annotation of Bacillus Okhensis strain Kh10-101T.</title>
        <authorList>
            <person name="Prakash J.S."/>
        </authorList>
    </citation>
    <scope>NUCLEOTIDE SEQUENCE [LARGE SCALE GENOMIC DNA]</scope>
    <source>
        <strain evidence="11">Kh10-101T</strain>
    </source>
</reference>
<evidence type="ECO:0000256" key="3">
    <source>
        <dbReference type="ARBA" id="ARBA00022475"/>
    </source>
</evidence>
<organism evidence="10 11">
    <name type="scientific">Halalkalibacter okhensis</name>
    <dbReference type="NCBI Taxonomy" id="333138"/>
    <lineage>
        <taxon>Bacteria</taxon>
        <taxon>Bacillati</taxon>
        <taxon>Bacillota</taxon>
        <taxon>Bacilli</taxon>
        <taxon>Bacillales</taxon>
        <taxon>Bacillaceae</taxon>
        <taxon>Halalkalibacter</taxon>
    </lineage>
</organism>
<dbReference type="NCBIfam" id="TIGR00964">
    <property type="entry name" value="secE_bact"/>
    <property type="match status" value="1"/>
</dbReference>
<evidence type="ECO:0000256" key="9">
    <source>
        <dbReference type="HAMAP-Rule" id="MF_00422"/>
    </source>
</evidence>
<keyword evidence="4 9" id="KW-0812">Transmembrane</keyword>
<comment type="function">
    <text evidence="9">Essential subunit of the Sec protein translocation channel SecYEG. Clamps together the 2 halves of SecY. May contact the channel plug during translocation.</text>
</comment>
<dbReference type="GO" id="GO:0005886">
    <property type="term" value="C:plasma membrane"/>
    <property type="evidence" value="ECO:0007669"/>
    <property type="project" value="UniProtKB-SubCell"/>
</dbReference>
<evidence type="ECO:0000256" key="1">
    <source>
        <dbReference type="ARBA" id="ARBA00004370"/>
    </source>
</evidence>
<dbReference type="PROSITE" id="PS01067">
    <property type="entry name" value="SECE_SEC61G"/>
    <property type="match status" value="1"/>
</dbReference>
<dbReference type="STRING" id="333138.LQ50_17860"/>
<keyword evidence="3 9" id="KW-1003">Cell membrane</keyword>
<dbReference type="HAMAP" id="MF_00422">
    <property type="entry name" value="SecE"/>
    <property type="match status" value="1"/>
</dbReference>
<keyword evidence="2 9" id="KW-0813">Transport</keyword>
<dbReference type="Proteomes" id="UP000030832">
    <property type="component" value="Unassembled WGS sequence"/>
</dbReference>
<dbReference type="Gene3D" id="1.20.5.1030">
    <property type="entry name" value="Preprotein translocase secy subunit"/>
    <property type="match status" value="1"/>
</dbReference>
<keyword evidence="7 9" id="KW-0811">Translocation</keyword>
<dbReference type="AlphaFoldDB" id="A0A0B0IDT8"/>
<protein>
    <recommendedName>
        <fullName evidence="9">Protein translocase subunit SecE</fullName>
    </recommendedName>
</protein>